<evidence type="ECO:0000313" key="6">
    <source>
        <dbReference type="Proteomes" id="UP000314983"/>
    </source>
</evidence>
<dbReference type="GO" id="GO:0016052">
    <property type="term" value="P:carbohydrate catabolic process"/>
    <property type="evidence" value="ECO:0007669"/>
    <property type="project" value="TreeGrafter"/>
</dbReference>
<sequence>MFKSKIVKLVVNDVRFPTSLEQHGSDAMHSDPDYSVAYVVVETDADLKGYGLTFTVGRGTEIVVCAVEALSSLVIGKTLEEIVTDFSAFYRLLTSDGQMRWIGPEKGVIHLATAAILNAIWDMWARAESKPLWKLLVDMDPRKLIRCIDFRYITDALTEQEALGEVLVFKKRGSTFLGWTRFKVKVGADLQDDIRRCSLIRKMIGPENTLMIDANQRWNVGEAVSWITTLAEFRPLWIEEPTSPDDILGHAAISKALVPLGIGVATGEQCHNRVMFKQFLQASALQFVQIDSCRVGSVNENLAILLMAAKFKVPVCPHAGGVGLCELVQHLILFDYISLSASLNNRMCEYVDHLHEHFRSPTVIKNAHYMPPTDPGFSCEMLDESVQKYGFPHGDVWRSILKQKGSQDNFSE</sequence>
<gene>
    <name evidence="5" type="primary">ENOSF1</name>
</gene>
<feature type="domain" description="Mandelate racemase/muconate lactonizing enzyme C-terminal" evidence="4">
    <location>
        <begin position="159"/>
        <end position="259"/>
    </location>
</feature>
<dbReference type="Gene3D" id="3.30.390.10">
    <property type="entry name" value="Enolase-like, N-terminal domain"/>
    <property type="match status" value="1"/>
</dbReference>
<name>A0A4W4DTI0_ELEEL</name>
<comment type="cofactor">
    <cofactor evidence="1">
        <name>Mg(2+)</name>
        <dbReference type="ChEBI" id="CHEBI:18420"/>
    </cofactor>
</comment>
<dbReference type="GO" id="GO:0016836">
    <property type="term" value="F:hydro-lyase activity"/>
    <property type="evidence" value="ECO:0007669"/>
    <property type="project" value="TreeGrafter"/>
</dbReference>
<dbReference type="InterPro" id="IPR013342">
    <property type="entry name" value="Mandelate_racemase_C"/>
</dbReference>
<evidence type="ECO:0000313" key="5">
    <source>
        <dbReference type="Ensembl" id="ENSEEEP00000002255.2"/>
    </source>
</evidence>
<dbReference type="GO" id="GO:0009063">
    <property type="term" value="P:amino acid catabolic process"/>
    <property type="evidence" value="ECO:0007669"/>
    <property type="project" value="InterPro"/>
</dbReference>
<dbReference type="SUPFAM" id="SSF54826">
    <property type="entry name" value="Enolase N-terminal domain-like"/>
    <property type="match status" value="1"/>
</dbReference>
<keyword evidence="2" id="KW-0479">Metal-binding</keyword>
<dbReference type="InterPro" id="IPR018110">
    <property type="entry name" value="Mandel_Rmase/mucon_lact_enz_CS"/>
</dbReference>
<dbReference type="InterPro" id="IPR046945">
    <property type="entry name" value="RHMD-like"/>
</dbReference>
<dbReference type="PANTHER" id="PTHR13794">
    <property type="entry name" value="ENOLASE SUPERFAMILY, MANDELATE RACEMASE"/>
    <property type="match status" value="1"/>
</dbReference>
<evidence type="ECO:0000256" key="3">
    <source>
        <dbReference type="ARBA" id="ARBA00022842"/>
    </source>
</evidence>
<dbReference type="PANTHER" id="PTHR13794:SF58">
    <property type="entry name" value="MITOCHONDRIAL ENOLASE SUPERFAMILY MEMBER 1"/>
    <property type="match status" value="1"/>
</dbReference>
<keyword evidence="6" id="KW-1185">Reference proteome</keyword>
<accession>A0A4W4DTI0</accession>
<evidence type="ECO:0000256" key="1">
    <source>
        <dbReference type="ARBA" id="ARBA00001946"/>
    </source>
</evidence>
<dbReference type="Gene3D" id="3.20.20.120">
    <property type="entry name" value="Enolase-like C-terminal domain"/>
    <property type="match status" value="1"/>
</dbReference>
<dbReference type="Proteomes" id="UP000314983">
    <property type="component" value="Chromosome 19"/>
</dbReference>
<dbReference type="SMART" id="SM00922">
    <property type="entry name" value="MR_MLE"/>
    <property type="match status" value="1"/>
</dbReference>
<organism evidence="5 6">
    <name type="scientific">Electrophorus electricus</name>
    <name type="common">Electric eel</name>
    <name type="synonym">Gymnotus electricus</name>
    <dbReference type="NCBI Taxonomy" id="8005"/>
    <lineage>
        <taxon>Eukaryota</taxon>
        <taxon>Metazoa</taxon>
        <taxon>Chordata</taxon>
        <taxon>Craniata</taxon>
        <taxon>Vertebrata</taxon>
        <taxon>Euteleostomi</taxon>
        <taxon>Actinopterygii</taxon>
        <taxon>Neopterygii</taxon>
        <taxon>Teleostei</taxon>
        <taxon>Ostariophysi</taxon>
        <taxon>Gymnotiformes</taxon>
        <taxon>Gymnotoidei</taxon>
        <taxon>Gymnotidae</taxon>
        <taxon>Electrophorus</taxon>
    </lineage>
</organism>
<reference evidence="6" key="1">
    <citation type="journal article" date="2014" name="Science">
        <title>Nonhuman genetics. Genomic basis for the convergent evolution of electric organs.</title>
        <authorList>
            <person name="Gallant J.R."/>
            <person name="Traeger L.L."/>
            <person name="Volkening J.D."/>
            <person name="Moffett H."/>
            <person name="Chen P.H."/>
            <person name="Novina C.D."/>
            <person name="Phillips G.N.Jr."/>
            <person name="Anand R."/>
            <person name="Wells G.B."/>
            <person name="Pinch M."/>
            <person name="Guth R."/>
            <person name="Unguez G.A."/>
            <person name="Albert J.S."/>
            <person name="Zakon H.H."/>
            <person name="Samanta M.P."/>
            <person name="Sussman M.R."/>
        </authorList>
    </citation>
    <scope>NUCLEOTIDE SEQUENCE [LARGE SCALE GENOMIC DNA]</scope>
</reference>
<dbReference type="Pfam" id="PF13378">
    <property type="entry name" value="MR_MLE_C"/>
    <property type="match status" value="1"/>
</dbReference>
<reference evidence="6" key="2">
    <citation type="journal article" date="2017" name="Sci. Adv.">
        <title>A tail of two voltages: Proteomic comparison of the three electric organs of the electric eel.</title>
        <authorList>
            <person name="Traeger L.L."/>
            <person name="Sabat G."/>
            <person name="Barrett-Wilt G.A."/>
            <person name="Wells G.B."/>
            <person name="Sussman M.R."/>
        </authorList>
    </citation>
    <scope>NUCLEOTIDE SEQUENCE [LARGE SCALE GENOMIC DNA]</scope>
</reference>
<reference evidence="5" key="4">
    <citation type="submission" date="2025-08" db="UniProtKB">
        <authorList>
            <consortium name="Ensembl"/>
        </authorList>
    </citation>
    <scope>IDENTIFICATION</scope>
</reference>
<reference evidence="5" key="5">
    <citation type="submission" date="2025-09" db="UniProtKB">
        <authorList>
            <consortium name="Ensembl"/>
        </authorList>
    </citation>
    <scope>IDENTIFICATION</scope>
</reference>
<protein>
    <recommendedName>
        <fullName evidence="4">Mandelate racemase/muconate lactonizing enzyme C-terminal domain-containing protein</fullName>
    </recommendedName>
</protein>
<reference evidence="5" key="3">
    <citation type="submission" date="2020-05" db="EMBL/GenBank/DDBJ databases">
        <title>Electrophorus electricus (electric eel) genome, fEleEle1, primary haplotype.</title>
        <authorList>
            <person name="Myers G."/>
            <person name="Meyer A."/>
            <person name="Fedrigo O."/>
            <person name="Formenti G."/>
            <person name="Rhie A."/>
            <person name="Tracey A."/>
            <person name="Sims Y."/>
            <person name="Jarvis E.D."/>
        </authorList>
    </citation>
    <scope>NUCLEOTIDE SEQUENCE [LARGE SCALE GENOMIC DNA]</scope>
</reference>
<evidence type="ECO:0000256" key="2">
    <source>
        <dbReference type="ARBA" id="ARBA00022723"/>
    </source>
</evidence>
<dbReference type="GO" id="GO:0000287">
    <property type="term" value="F:magnesium ion binding"/>
    <property type="evidence" value="ECO:0007669"/>
    <property type="project" value="TreeGrafter"/>
</dbReference>
<dbReference type="InterPro" id="IPR013341">
    <property type="entry name" value="Mandelate_racemase_N_dom"/>
</dbReference>
<dbReference type="Ensembl" id="ENSEEET00000002296.2">
    <property type="protein sequence ID" value="ENSEEEP00000002255.2"/>
    <property type="gene ID" value="ENSEEEG00000001361.2"/>
</dbReference>
<dbReference type="SFLD" id="SFLDG00179">
    <property type="entry name" value="mandelate_racemase"/>
    <property type="match status" value="1"/>
</dbReference>
<dbReference type="InterPro" id="IPR029065">
    <property type="entry name" value="Enolase_C-like"/>
</dbReference>
<proteinExistence type="predicted"/>
<dbReference type="Pfam" id="PF02746">
    <property type="entry name" value="MR_MLE_N"/>
    <property type="match status" value="1"/>
</dbReference>
<dbReference type="InterPro" id="IPR036849">
    <property type="entry name" value="Enolase-like_C_sf"/>
</dbReference>
<dbReference type="GeneTree" id="ENSGT00390000014290"/>
<dbReference type="PROSITE" id="PS00909">
    <property type="entry name" value="MR_MLE_2"/>
    <property type="match status" value="1"/>
</dbReference>
<keyword evidence="3" id="KW-0460">Magnesium</keyword>
<dbReference type="InterPro" id="IPR029017">
    <property type="entry name" value="Enolase-like_N"/>
</dbReference>
<dbReference type="SUPFAM" id="SSF51604">
    <property type="entry name" value="Enolase C-terminal domain-like"/>
    <property type="match status" value="1"/>
</dbReference>
<dbReference type="AlphaFoldDB" id="A0A4W4DTI0"/>
<evidence type="ECO:0000259" key="4">
    <source>
        <dbReference type="SMART" id="SM00922"/>
    </source>
</evidence>
<dbReference type="SFLD" id="SFLDS00001">
    <property type="entry name" value="Enolase"/>
    <property type="match status" value="1"/>
</dbReference>